<dbReference type="AlphaFoldDB" id="A0AAE3VHD8"/>
<dbReference type="Gene3D" id="3.30.2090.10">
    <property type="entry name" value="Multidrug efflux transporter AcrB TolC docking domain, DN and DC subdomains"/>
    <property type="match status" value="2"/>
</dbReference>
<dbReference type="Gene3D" id="1.20.1640.10">
    <property type="entry name" value="Multidrug efflux transporter AcrB transmembrane domain"/>
    <property type="match status" value="2"/>
</dbReference>
<name>A0AAE3VHD8_9BACT</name>
<keyword evidence="1" id="KW-0472">Membrane</keyword>
<dbReference type="GO" id="GO:0042910">
    <property type="term" value="F:xenobiotic transmembrane transporter activity"/>
    <property type="evidence" value="ECO:0007669"/>
    <property type="project" value="TreeGrafter"/>
</dbReference>
<dbReference type="InterPro" id="IPR001036">
    <property type="entry name" value="Acrflvin-R"/>
</dbReference>
<dbReference type="SUPFAM" id="SSF82693">
    <property type="entry name" value="Multidrug efflux transporter AcrB pore domain, PN1, PN2, PC1 and PC2 subdomains"/>
    <property type="match status" value="3"/>
</dbReference>
<dbReference type="InterPro" id="IPR027463">
    <property type="entry name" value="AcrB_DN_DC_subdom"/>
</dbReference>
<dbReference type="EMBL" id="JAUSVL010000001">
    <property type="protein sequence ID" value="MDQ0290301.1"/>
    <property type="molecule type" value="Genomic_DNA"/>
</dbReference>
<protein>
    <submittedName>
        <fullName evidence="2">Hydrophobe/amphiphile efflux-1 (HAE1) family protein</fullName>
    </submittedName>
</protein>
<feature type="transmembrane region" description="Helical" evidence="1">
    <location>
        <begin position="960"/>
        <end position="980"/>
    </location>
</feature>
<keyword evidence="1" id="KW-1133">Transmembrane helix</keyword>
<feature type="transmembrane region" description="Helical" evidence="1">
    <location>
        <begin position="338"/>
        <end position="355"/>
    </location>
</feature>
<dbReference type="RefSeq" id="WP_307261739.1">
    <property type="nucleotide sequence ID" value="NZ_JAUSVL010000001.1"/>
</dbReference>
<dbReference type="Gene3D" id="3.30.70.1430">
    <property type="entry name" value="Multidrug efflux transporter AcrB pore domain"/>
    <property type="match status" value="2"/>
</dbReference>
<feature type="transmembrane region" description="Helical" evidence="1">
    <location>
        <begin position="526"/>
        <end position="545"/>
    </location>
</feature>
<dbReference type="Gene3D" id="3.30.70.1440">
    <property type="entry name" value="Multidrug efflux transporter AcrB pore domain"/>
    <property type="match status" value="1"/>
</dbReference>
<dbReference type="Gene3D" id="3.30.70.1320">
    <property type="entry name" value="Multidrug efflux transporter AcrB pore domain like"/>
    <property type="match status" value="1"/>
</dbReference>
<reference evidence="2" key="1">
    <citation type="submission" date="2023-07" db="EMBL/GenBank/DDBJ databases">
        <title>Genomic Encyclopedia of Type Strains, Phase IV (KMG-IV): sequencing the most valuable type-strain genomes for metagenomic binning, comparative biology and taxonomic classification.</title>
        <authorList>
            <person name="Goeker M."/>
        </authorList>
    </citation>
    <scope>NUCLEOTIDE SEQUENCE</scope>
    <source>
        <strain evidence="2">DSM 24202</strain>
    </source>
</reference>
<dbReference type="PANTHER" id="PTHR32063:SF0">
    <property type="entry name" value="SWARMING MOTILITY PROTEIN SWRC"/>
    <property type="match status" value="1"/>
</dbReference>
<comment type="caution">
    <text evidence="2">The sequence shown here is derived from an EMBL/GenBank/DDBJ whole genome shotgun (WGS) entry which is preliminary data.</text>
</comment>
<feature type="transmembrane region" description="Helical" evidence="1">
    <location>
        <begin position="889"/>
        <end position="911"/>
    </location>
</feature>
<accession>A0AAE3VHD8</accession>
<evidence type="ECO:0000313" key="2">
    <source>
        <dbReference type="EMBL" id="MDQ0290301.1"/>
    </source>
</evidence>
<feature type="transmembrane region" description="Helical" evidence="1">
    <location>
        <begin position="917"/>
        <end position="939"/>
    </location>
</feature>
<dbReference type="Proteomes" id="UP001238163">
    <property type="component" value="Unassembled WGS sequence"/>
</dbReference>
<keyword evidence="3" id="KW-1185">Reference proteome</keyword>
<organism evidence="2 3">
    <name type="scientific">Oligosphaera ethanolica</name>
    <dbReference type="NCBI Taxonomy" id="760260"/>
    <lineage>
        <taxon>Bacteria</taxon>
        <taxon>Pseudomonadati</taxon>
        <taxon>Lentisphaerota</taxon>
        <taxon>Oligosphaeria</taxon>
        <taxon>Oligosphaerales</taxon>
        <taxon>Oligosphaeraceae</taxon>
        <taxon>Oligosphaera</taxon>
    </lineage>
</organism>
<feature type="transmembrane region" description="Helical" evidence="1">
    <location>
        <begin position="362"/>
        <end position="382"/>
    </location>
</feature>
<dbReference type="PRINTS" id="PR00702">
    <property type="entry name" value="ACRIFLAVINRP"/>
</dbReference>
<feature type="transmembrane region" description="Helical" evidence="1">
    <location>
        <begin position="430"/>
        <end position="451"/>
    </location>
</feature>
<keyword evidence="1" id="KW-0812">Transmembrane</keyword>
<sequence length="1029" mass="112270">MNITKLAITRPVAVTVLVVALLATGAFSLTRLDVNYLPNISYPMVKIHVWWRGATADDIETNIADPMEEVIATIDNLDYIESSSIEGMYTLLINFFYGVDVEVAFQDVVAAMGRVSKKLPKDIDPPLVIKADPSQLPVIEVMLTSEKHDLVWLREWADNWLKDRLATVPGSAGAEIVGGMEREIRVHLDADRLQAYALSPAQVAKALYEENLETFAGRVTIEPHEIIARTMGEFEDLDEIRDVVVARDAQGEEIYLRDVANVEDSHSEMRVYTHYNGQPCIELKVLKQYAANAVTVADGVKARLDGLVASGDIPDGVSFGYVEDESSYVTGAISSVESSALLAALLVIIVVYLFLGRWQQVLVMMVALPVTLLANFALMKAAGFSINVFSLGGLVVALGVILDNSIVVLENVSRLRAEGTKDYAERGTAEVASAVLTATLTFLAIFLPFVFVPGMASILFKELVLVVAGVVAISLVVSLTLTPLLADRLLRRDNGKGISGPARVFDHGIEGFIGIYRHVLDMCLHARWLVVIVALLLFVFGLVMAKRAGSEFLPKLDDGRLMVKLMMPSGTSISEVDRILDRVEQRLAGSPEIASTFRLSGGRVFGLYTLEVGNEGNIDIQLVPRSERSISTTDFIAKIRPWITEIQRDEPGAKMPVKARPIKGLRKVGEQDVEVYVKGTDGMQLYEFSEALAARMRQTAGLSGVNISMDMTKPEFRIHIDRARASAMGISVNRVAMVMRTLVQGMVGTQYRDGAEYYPIRVMVPEVDMASKRDLENLIIDTRNGEPVYLRDIATVQRAVGPVEINRENQVMRVIVRADAAGVSVGEALARAEQAAYELNPPAGLEISMGSEARFMAESRRVMGLILGFASLFAYVILAIQFESFLMPLLIMLNVPLTLTGVFVLLAAFAAPIGVPVQIGVLVMMGGITSQGVVLLDLAEEHRRRGMSAMDAIKQATPMRIRAIFMTQLTTVLGLLPLAMNLGEGGDMLVNMALAVIGGLLYSLGLTLLFLPAAYVLVKRRDSLEPAGA</sequence>
<dbReference type="GO" id="GO:0005886">
    <property type="term" value="C:plasma membrane"/>
    <property type="evidence" value="ECO:0007669"/>
    <property type="project" value="TreeGrafter"/>
</dbReference>
<proteinExistence type="predicted"/>
<dbReference type="Pfam" id="PF00873">
    <property type="entry name" value="ACR_tran"/>
    <property type="match status" value="1"/>
</dbReference>
<feature type="transmembrane region" description="Helical" evidence="1">
    <location>
        <begin position="992"/>
        <end position="1018"/>
    </location>
</feature>
<evidence type="ECO:0000313" key="3">
    <source>
        <dbReference type="Proteomes" id="UP001238163"/>
    </source>
</evidence>
<feature type="transmembrane region" description="Helical" evidence="1">
    <location>
        <begin position="388"/>
        <end position="409"/>
    </location>
</feature>
<evidence type="ECO:0000256" key="1">
    <source>
        <dbReference type="SAM" id="Phobius"/>
    </source>
</evidence>
<dbReference type="SUPFAM" id="SSF82866">
    <property type="entry name" value="Multidrug efflux transporter AcrB transmembrane domain"/>
    <property type="match status" value="2"/>
</dbReference>
<dbReference type="SUPFAM" id="SSF82714">
    <property type="entry name" value="Multidrug efflux transporter AcrB TolC docking domain, DN and DC subdomains"/>
    <property type="match status" value="2"/>
</dbReference>
<dbReference type="PANTHER" id="PTHR32063">
    <property type="match status" value="1"/>
</dbReference>
<feature type="transmembrane region" description="Helical" evidence="1">
    <location>
        <begin position="862"/>
        <end position="882"/>
    </location>
</feature>
<gene>
    <name evidence="2" type="ORF">J3R75_002408</name>
</gene>
<feature type="transmembrane region" description="Helical" evidence="1">
    <location>
        <begin position="463"/>
        <end position="486"/>
    </location>
</feature>